<dbReference type="PATRIC" id="fig|1218508.4.peg.837"/>
<keyword evidence="4" id="KW-0808">Transferase</keyword>
<dbReference type="HOGENOM" id="CLU_147323_2_1_9"/>
<dbReference type="PROSITE" id="PS51100">
    <property type="entry name" value="PTS_EIIB_TYPE_3"/>
    <property type="match status" value="1"/>
</dbReference>
<dbReference type="STRING" id="1218508.JG29_08650"/>
<dbReference type="Pfam" id="PF02302">
    <property type="entry name" value="PTS_IIB"/>
    <property type="match status" value="1"/>
</dbReference>
<evidence type="ECO:0000256" key="5">
    <source>
        <dbReference type="ARBA" id="ARBA00022683"/>
    </source>
</evidence>
<evidence type="ECO:0000259" key="8">
    <source>
        <dbReference type="PROSITE" id="PS51100"/>
    </source>
</evidence>
<dbReference type="Proteomes" id="UP000033695">
    <property type="component" value="Unassembled WGS sequence"/>
</dbReference>
<accession>A0A0F4KR01</accession>
<dbReference type="GO" id="GO:0008982">
    <property type="term" value="F:protein-N(PI)-phosphohistidine-sugar phosphotransferase activity"/>
    <property type="evidence" value="ECO:0007669"/>
    <property type="project" value="InterPro"/>
</dbReference>
<evidence type="ECO:0000313" key="10">
    <source>
        <dbReference type="Proteomes" id="UP000033695"/>
    </source>
</evidence>
<evidence type="ECO:0000256" key="7">
    <source>
        <dbReference type="PROSITE-ProRule" id="PRU00423"/>
    </source>
</evidence>
<dbReference type="OrthoDB" id="9808134at2"/>
<comment type="caution">
    <text evidence="9">The sequence shown here is derived from an EMBL/GenBank/DDBJ whole genome shotgun (WGS) entry which is preliminary data.</text>
</comment>
<sequence length="102" mass="11214">MKKILLVCNSGMSTAMLAQKMNKAAPDQFSVMAKGEGEFLDFVADQDIVMVAPQIRYLIPQMRKELTKDIPVIGIDPRSYGLMRAQEILAAAQAELAKSEAL</sequence>
<dbReference type="InterPro" id="IPR036095">
    <property type="entry name" value="PTS_EIIB-like_sf"/>
</dbReference>
<keyword evidence="5" id="KW-0598">Phosphotransferase system</keyword>
<evidence type="ECO:0000256" key="3">
    <source>
        <dbReference type="ARBA" id="ARBA00022597"/>
    </source>
</evidence>
<gene>
    <name evidence="9" type="ORF">JG29_08650</name>
</gene>
<name>A0A0F4KR01_9LACO</name>
<dbReference type="GO" id="GO:0016301">
    <property type="term" value="F:kinase activity"/>
    <property type="evidence" value="ECO:0007669"/>
    <property type="project" value="UniProtKB-KW"/>
</dbReference>
<keyword evidence="6" id="KW-0418">Kinase</keyword>
<evidence type="ECO:0000256" key="4">
    <source>
        <dbReference type="ARBA" id="ARBA00022679"/>
    </source>
</evidence>
<evidence type="ECO:0000256" key="6">
    <source>
        <dbReference type="ARBA" id="ARBA00022777"/>
    </source>
</evidence>
<dbReference type="RefSeq" id="WP_045922742.1">
    <property type="nucleotide sequence ID" value="NZ_JAAEDY010000001.1"/>
</dbReference>
<dbReference type="AlphaFoldDB" id="A0A0F4KR01"/>
<keyword evidence="3" id="KW-0762">Sugar transport</keyword>
<keyword evidence="1" id="KW-0813">Transport</keyword>
<organism evidence="9 10">
    <name type="scientific">Bombilactobacillus mellis</name>
    <dbReference type="NCBI Taxonomy" id="1218508"/>
    <lineage>
        <taxon>Bacteria</taxon>
        <taxon>Bacillati</taxon>
        <taxon>Bacillota</taxon>
        <taxon>Bacilli</taxon>
        <taxon>Lactobacillales</taxon>
        <taxon>Lactobacillaceae</taxon>
        <taxon>Bombilactobacillus</taxon>
    </lineage>
</organism>
<evidence type="ECO:0000256" key="2">
    <source>
        <dbReference type="ARBA" id="ARBA00022553"/>
    </source>
</evidence>
<dbReference type="GO" id="GO:0009401">
    <property type="term" value="P:phosphoenolpyruvate-dependent sugar phosphotransferase system"/>
    <property type="evidence" value="ECO:0007669"/>
    <property type="project" value="UniProtKB-KW"/>
</dbReference>
<dbReference type="EMBL" id="JXBZ01000008">
    <property type="protein sequence ID" value="KJY48468.1"/>
    <property type="molecule type" value="Genomic_DNA"/>
</dbReference>
<feature type="domain" description="PTS EIIB type-3" evidence="8">
    <location>
        <begin position="1"/>
        <end position="102"/>
    </location>
</feature>
<evidence type="ECO:0000256" key="1">
    <source>
        <dbReference type="ARBA" id="ARBA00022448"/>
    </source>
</evidence>
<dbReference type="InterPro" id="IPR013012">
    <property type="entry name" value="PTS_EIIB_3"/>
</dbReference>
<proteinExistence type="predicted"/>
<dbReference type="InterPro" id="IPR003501">
    <property type="entry name" value="PTS_EIIB_2/3"/>
</dbReference>
<reference evidence="9 10" key="1">
    <citation type="submission" date="2014-12" db="EMBL/GenBank/DDBJ databases">
        <title>Comparative genomics of the lactic acid bacteria isolated from the honey bee gut.</title>
        <authorList>
            <person name="Ellegaard K.M."/>
            <person name="Tamarit D."/>
            <person name="Javelind E."/>
            <person name="Olofsson T."/>
            <person name="Andersson S.G."/>
            <person name="Vasquez A."/>
        </authorList>
    </citation>
    <scope>NUCLEOTIDE SEQUENCE [LARGE SCALE GENOMIC DNA]</scope>
    <source>
        <strain evidence="9 10">Hon2</strain>
    </source>
</reference>
<dbReference type="Gene3D" id="3.40.50.2300">
    <property type="match status" value="1"/>
</dbReference>
<dbReference type="PANTHER" id="PTHR34581">
    <property type="entry name" value="PTS SYSTEM N,N'-DIACETYLCHITOBIOSE-SPECIFIC EIIB COMPONENT"/>
    <property type="match status" value="1"/>
</dbReference>
<protein>
    <submittedName>
        <fullName evidence="9">PTS Lac IIB</fullName>
    </submittedName>
</protein>
<evidence type="ECO:0000313" key="9">
    <source>
        <dbReference type="EMBL" id="KJY48468.1"/>
    </source>
</evidence>
<dbReference type="InterPro" id="IPR051819">
    <property type="entry name" value="PTS_sugar-specific_EIIB"/>
</dbReference>
<feature type="modified residue" description="Phosphocysteine; by EIIA" evidence="7">
    <location>
        <position position="8"/>
    </location>
</feature>
<dbReference type="SUPFAM" id="SSF52794">
    <property type="entry name" value="PTS system IIB component-like"/>
    <property type="match status" value="1"/>
</dbReference>
<keyword evidence="2" id="KW-0597">Phosphoprotein</keyword>
<keyword evidence="10" id="KW-1185">Reference proteome</keyword>
<dbReference type="PANTHER" id="PTHR34581:SF2">
    <property type="entry name" value="PTS SYSTEM N,N'-DIACETYLCHITOBIOSE-SPECIFIC EIIB COMPONENT"/>
    <property type="match status" value="1"/>
</dbReference>